<evidence type="ECO:0000259" key="6">
    <source>
        <dbReference type="SMART" id="SM00226"/>
    </source>
</evidence>
<evidence type="ECO:0000256" key="5">
    <source>
        <dbReference type="PIRSR" id="PIRSR617867-1"/>
    </source>
</evidence>
<feature type="domain" description="Phosphotyrosine protein phosphatase I" evidence="6">
    <location>
        <begin position="7"/>
        <end position="151"/>
    </location>
</feature>
<dbReference type="SMART" id="SM00226">
    <property type="entry name" value="LMWPc"/>
    <property type="match status" value="1"/>
</dbReference>
<dbReference type="PRINTS" id="PR00719">
    <property type="entry name" value="LMWPTPASE"/>
</dbReference>
<dbReference type="OrthoDB" id="9784339at2"/>
<dbReference type="Proteomes" id="UP000199382">
    <property type="component" value="Unassembled WGS sequence"/>
</dbReference>
<evidence type="ECO:0000256" key="4">
    <source>
        <dbReference type="ARBA" id="ARBA00022912"/>
    </source>
</evidence>
<dbReference type="STRING" id="571298.SAMN04488026_11176"/>
<dbReference type="EMBL" id="FNEK01000117">
    <property type="protein sequence ID" value="SDL80911.1"/>
    <property type="molecule type" value="Genomic_DNA"/>
</dbReference>
<keyword evidence="3" id="KW-0378">Hydrolase</keyword>
<feature type="active site" evidence="5">
    <location>
        <position position="19"/>
    </location>
</feature>
<dbReference type="GO" id="GO:0004725">
    <property type="term" value="F:protein tyrosine phosphatase activity"/>
    <property type="evidence" value="ECO:0007669"/>
    <property type="project" value="UniProtKB-EC"/>
</dbReference>
<dbReference type="AlphaFoldDB" id="A0A1G9N3R4"/>
<dbReference type="CDD" id="cd16343">
    <property type="entry name" value="LMWPTP"/>
    <property type="match status" value="1"/>
</dbReference>
<feature type="active site" description="Nucleophile" evidence="5">
    <location>
        <position position="13"/>
    </location>
</feature>
<keyword evidence="8" id="KW-1185">Reference proteome</keyword>
<comment type="similarity">
    <text evidence="1">Belongs to the low molecular weight phosphotyrosine protein phosphatase family.</text>
</comment>
<dbReference type="InterPro" id="IPR050438">
    <property type="entry name" value="LMW_PTPase"/>
</dbReference>
<protein>
    <recommendedName>
        <fullName evidence="2">protein-tyrosine-phosphatase</fullName>
        <ecNumber evidence="2">3.1.3.48</ecNumber>
    </recommendedName>
</protein>
<reference evidence="7 8" key="1">
    <citation type="submission" date="2016-10" db="EMBL/GenBank/DDBJ databases">
        <authorList>
            <person name="de Groot N.N."/>
        </authorList>
    </citation>
    <scope>NUCLEOTIDE SEQUENCE [LARGE SCALE GENOMIC DNA]</scope>
    <source>
        <strain evidence="7 8">DSM 25294</strain>
    </source>
</reference>
<accession>A0A1G9N3R4</accession>
<sequence>MTQNQPPRLLFVCLGNICRSPTAEGVARTLARRAGLKIEVDGAGTGAWHVGEPPDRRMQAAARKAGYDLSSLRARRTRQEDFERFDLILAMDEENVRDLERLRPAGNDTPVRLLLPYGSLGLREVPDPYYDGGFDKVVRMIEDAVAALLDRVAEGKLD</sequence>
<dbReference type="PANTHER" id="PTHR11717:SF7">
    <property type="entry name" value="LOW MOLECULAR WEIGHT PHOSPHOTYROSINE PROTEIN PHOSPHATASE"/>
    <property type="match status" value="1"/>
</dbReference>
<keyword evidence="4" id="KW-0904">Protein phosphatase</keyword>
<dbReference type="RefSeq" id="WP_093164534.1">
    <property type="nucleotide sequence ID" value="NZ_FNEK01000117.1"/>
</dbReference>
<dbReference type="SUPFAM" id="SSF52788">
    <property type="entry name" value="Phosphotyrosine protein phosphatases I"/>
    <property type="match status" value="1"/>
</dbReference>
<evidence type="ECO:0000256" key="1">
    <source>
        <dbReference type="ARBA" id="ARBA00011063"/>
    </source>
</evidence>
<dbReference type="InterPro" id="IPR017867">
    <property type="entry name" value="Tyr_phospatase_low_mol_wt"/>
</dbReference>
<gene>
    <name evidence="7" type="ORF">SAMN04488026_11176</name>
</gene>
<evidence type="ECO:0000313" key="8">
    <source>
        <dbReference type="Proteomes" id="UP000199382"/>
    </source>
</evidence>
<organism evidence="7 8">
    <name type="scientific">Aliiruegeria lutimaris</name>
    <dbReference type="NCBI Taxonomy" id="571298"/>
    <lineage>
        <taxon>Bacteria</taxon>
        <taxon>Pseudomonadati</taxon>
        <taxon>Pseudomonadota</taxon>
        <taxon>Alphaproteobacteria</taxon>
        <taxon>Rhodobacterales</taxon>
        <taxon>Roseobacteraceae</taxon>
        <taxon>Aliiruegeria</taxon>
    </lineage>
</organism>
<dbReference type="PANTHER" id="PTHR11717">
    <property type="entry name" value="LOW MOLECULAR WEIGHT PROTEIN TYROSINE PHOSPHATASE"/>
    <property type="match status" value="1"/>
</dbReference>
<evidence type="ECO:0000256" key="3">
    <source>
        <dbReference type="ARBA" id="ARBA00022801"/>
    </source>
</evidence>
<dbReference type="InterPro" id="IPR023485">
    <property type="entry name" value="Ptyr_pPase"/>
</dbReference>
<feature type="active site" description="Proton donor" evidence="5">
    <location>
        <position position="127"/>
    </location>
</feature>
<proteinExistence type="inferred from homology"/>
<evidence type="ECO:0000313" key="7">
    <source>
        <dbReference type="EMBL" id="SDL80911.1"/>
    </source>
</evidence>
<dbReference type="InterPro" id="IPR036196">
    <property type="entry name" value="Ptyr_pPase_sf"/>
</dbReference>
<dbReference type="Pfam" id="PF01451">
    <property type="entry name" value="LMWPc"/>
    <property type="match status" value="1"/>
</dbReference>
<dbReference type="Gene3D" id="3.40.50.2300">
    <property type="match status" value="1"/>
</dbReference>
<dbReference type="EC" id="3.1.3.48" evidence="2"/>
<evidence type="ECO:0000256" key="2">
    <source>
        <dbReference type="ARBA" id="ARBA00013064"/>
    </source>
</evidence>
<name>A0A1G9N3R4_9RHOB</name>